<comment type="caution">
    <text evidence="2">The sequence shown here is derived from an EMBL/GenBank/DDBJ whole genome shotgun (WGS) entry which is preliminary data.</text>
</comment>
<dbReference type="PANTHER" id="PTHR48079:SF6">
    <property type="entry name" value="NAD(P)-BINDING DOMAIN-CONTAINING PROTEIN-RELATED"/>
    <property type="match status" value="1"/>
</dbReference>
<name>A0ABP5G121_9MICO</name>
<evidence type="ECO:0000313" key="2">
    <source>
        <dbReference type="EMBL" id="GAA2038186.1"/>
    </source>
</evidence>
<dbReference type="Pfam" id="PF01370">
    <property type="entry name" value="Epimerase"/>
    <property type="match status" value="1"/>
</dbReference>
<dbReference type="Gene3D" id="3.40.50.720">
    <property type="entry name" value="NAD(P)-binding Rossmann-like Domain"/>
    <property type="match status" value="1"/>
</dbReference>
<dbReference type="InterPro" id="IPR036291">
    <property type="entry name" value="NAD(P)-bd_dom_sf"/>
</dbReference>
<reference evidence="3" key="1">
    <citation type="journal article" date="2019" name="Int. J. Syst. Evol. Microbiol.">
        <title>The Global Catalogue of Microorganisms (GCM) 10K type strain sequencing project: providing services to taxonomists for standard genome sequencing and annotation.</title>
        <authorList>
            <consortium name="The Broad Institute Genomics Platform"/>
            <consortium name="The Broad Institute Genome Sequencing Center for Infectious Disease"/>
            <person name="Wu L."/>
            <person name="Ma J."/>
        </authorList>
    </citation>
    <scope>NUCLEOTIDE SEQUENCE [LARGE SCALE GENOMIC DNA]</scope>
    <source>
        <strain evidence="3">JCM 14283</strain>
    </source>
</reference>
<proteinExistence type="predicted"/>
<evidence type="ECO:0000259" key="1">
    <source>
        <dbReference type="Pfam" id="PF01370"/>
    </source>
</evidence>
<dbReference type="PANTHER" id="PTHR48079">
    <property type="entry name" value="PROTEIN YEEZ"/>
    <property type="match status" value="1"/>
</dbReference>
<dbReference type="InterPro" id="IPR001509">
    <property type="entry name" value="Epimerase_deHydtase"/>
</dbReference>
<protein>
    <submittedName>
        <fullName evidence="2">NAD-dependent epimerase/dehydratase family protein</fullName>
    </submittedName>
</protein>
<gene>
    <name evidence="2" type="ORF">GCM10009740_32920</name>
</gene>
<feature type="domain" description="NAD-dependent epimerase/dehydratase" evidence="1">
    <location>
        <begin position="5"/>
        <end position="236"/>
    </location>
</feature>
<dbReference type="EMBL" id="BAAANB010000021">
    <property type="protein sequence ID" value="GAA2038186.1"/>
    <property type="molecule type" value="Genomic_DNA"/>
</dbReference>
<sequence length="355" mass="37870">MDMRIVVTGATGNIGSAVLRALDGRGHDVHGVARRPPGGSGAVTWTSLDLSEEGCAPELEALVGWADAVVNLAWAFQPMRRRGYLHRASVGIVERVAHAVLGTPHTRLVHLSSVAVYSPRRSPSFVREDWAREGIPGATYSQLKVRAERALTDAAVTAGARDRVAVVRPALVGQRAAGGMMLRCGAPAVLPAWALRGVPVVPVDERFGIQMIHAGDVADVVVRILEQEAAGAFNVASDPVLSSWDIAAALRARPVRVRQEVVRAAAAVAWRGHLSPLDPGWVDMALQAPWVDSSRARDLLGWRPRSGADQVLAEVVRGMTEGAGEGSTTALRSRHVLDGLRRAVAQGSVARRRFT</sequence>
<dbReference type="InterPro" id="IPR051783">
    <property type="entry name" value="NAD(P)-dependent_oxidoreduct"/>
</dbReference>
<dbReference type="SUPFAM" id="SSF51735">
    <property type="entry name" value="NAD(P)-binding Rossmann-fold domains"/>
    <property type="match status" value="1"/>
</dbReference>
<organism evidence="2 3">
    <name type="scientific">Terrabacter terrae</name>
    <dbReference type="NCBI Taxonomy" id="318434"/>
    <lineage>
        <taxon>Bacteria</taxon>
        <taxon>Bacillati</taxon>
        <taxon>Actinomycetota</taxon>
        <taxon>Actinomycetes</taxon>
        <taxon>Micrococcales</taxon>
        <taxon>Intrasporangiaceae</taxon>
        <taxon>Terrabacter</taxon>
    </lineage>
</organism>
<dbReference type="Proteomes" id="UP001501285">
    <property type="component" value="Unassembled WGS sequence"/>
</dbReference>
<accession>A0ABP5G121</accession>
<evidence type="ECO:0000313" key="3">
    <source>
        <dbReference type="Proteomes" id="UP001501285"/>
    </source>
</evidence>
<keyword evidence="3" id="KW-1185">Reference proteome</keyword>